<feature type="region of interest" description="Disordered" evidence="4">
    <location>
        <begin position="277"/>
        <end position="332"/>
    </location>
</feature>
<feature type="compositionally biased region" description="Basic residues" evidence="4">
    <location>
        <begin position="526"/>
        <end position="537"/>
    </location>
</feature>
<evidence type="ECO:0000259" key="5">
    <source>
        <dbReference type="PROSITE" id="PS00028"/>
    </source>
</evidence>
<dbReference type="InterPro" id="IPR036236">
    <property type="entry name" value="Znf_C2H2_sf"/>
</dbReference>
<keyword evidence="2" id="KW-0863">Zinc-finger</keyword>
<feature type="compositionally biased region" description="Basic and acidic residues" evidence="4">
    <location>
        <begin position="502"/>
        <end position="511"/>
    </location>
</feature>
<dbReference type="Proteomes" id="UP001174136">
    <property type="component" value="Unassembled WGS sequence"/>
</dbReference>
<evidence type="ECO:0000256" key="3">
    <source>
        <dbReference type="ARBA" id="ARBA00022833"/>
    </source>
</evidence>
<keyword evidence="1" id="KW-0479">Metal-binding</keyword>
<dbReference type="EMBL" id="JAOPHQ010003999">
    <property type="protein sequence ID" value="KAK0140898.1"/>
    <property type="molecule type" value="Genomic_DNA"/>
</dbReference>
<dbReference type="Pfam" id="PF12171">
    <property type="entry name" value="zf-C2H2_jaz"/>
    <property type="match status" value="1"/>
</dbReference>
<reference evidence="6" key="1">
    <citation type="journal article" date="2023" name="Front. Mar. Sci.">
        <title>A new Merluccius polli reference genome to investigate the effects of global change in West African waters.</title>
        <authorList>
            <person name="Mateo J.L."/>
            <person name="Blanco-Fernandez C."/>
            <person name="Garcia-Vazquez E."/>
            <person name="Machado-Schiaffino G."/>
        </authorList>
    </citation>
    <scope>NUCLEOTIDE SEQUENCE</scope>
    <source>
        <strain evidence="6">C29</strain>
        <tissue evidence="6">Fin</tissue>
    </source>
</reference>
<dbReference type="PANTHER" id="PTHR46742:SF2">
    <property type="entry name" value="ZINC FINGER MATRIN-TYPE PROTEIN 1"/>
    <property type="match status" value="1"/>
</dbReference>
<organism evidence="6 7">
    <name type="scientific">Merluccius polli</name>
    <name type="common">Benguela hake</name>
    <name type="synonym">Merluccius cadenati</name>
    <dbReference type="NCBI Taxonomy" id="89951"/>
    <lineage>
        <taxon>Eukaryota</taxon>
        <taxon>Metazoa</taxon>
        <taxon>Chordata</taxon>
        <taxon>Craniata</taxon>
        <taxon>Vertebrata</taxon>
        <taxon>Euteleostomi</taxon>
        <taxon>Actinopterygii</taxon>
        <taxon>Neopterygii</taxon>
        <taxon>Teleostei</taxon>
        <taxon>Neoteleostei</taxon>
        <taxon>Acanthomorphata</taxon>
        <taxon>Zeiogadaria</taxon>
        <taxon>Gadariae</taxon>
        <taxon>Gadiformes</taxon>
        <taxon>Gadoidei</taxon>
        <taxon>Merlucciidae</taxon>
        <taxon>Merluccius</taxon>
    </lineage>
</organism>
<evidence type="ECO:0000256" key="1">
    <source>
        <dbReference type="ARBA" id="ARBA00022723"/>
    </source>
</evidence>
<dbReference type="PROSITE" id="PS00028">
    <property type="entry name" value="ZINC_FINGER_C2H2_1"/>
    <property type="match status" value="2"/>
</dbReference>
<keyword evidence="3" id="KW-0862">Zinc</keyword>
<gene>
    <name evidence="6" type="primary">zmat1</name>
    <name evidence="6" type="ORF">N1851_022107</name>
</gene>
<name>A0AA47NXW2_MERPO</name>
<feature type="domain" description="C2H2-type" evidence="5">
    <location>
        <begin position="90"/>
        <end position="112"/>
    </location>
</feature>
<accession>A0AA47NXW2</accession>
<feature type="compositionally biased region" description="Basic and acidic residues" evidence="4">
    <location>
        <begin position="538"/>
        <end position="554"/>
    </location>
</feature>
<feature type="domain" description="C2H2-type" evidence="5">
    <location>
        <begin position="218"/>
        <end position="240"/>
    </location>
</feature>
<comment type="caution">
    <text evidence="6">The sequence shown here is derived from an EMBL/GenBank/DDBJ whole genome shotgun (WGS) entry which is preliminary data.</text>
</comment>
<evidence type="ECO:0000313" key="7">
    <source>
        <dbReference type="Proteomes" id="UP001174136"/>
    </source>
</evidence>
<dbReference type="Gene3D" id="3.30.160.60">
    <property type="entry name" value="Classic Zinc Finger"/>
    <property type="match status" value="3"/>
</dbReference>
<dbReference type="SUPFAM" id="SSF57667">
    <property type="entry name" value="beta-beta-alpha zinc fingers"/>
    <property type="match status" value="3"/>
</dbReference>
<feature type="compositionally biased region" description="Low complexity" evidence="4">
    <location>
        <begin position="15"/>
        <end position="27"/>
    </location>
</feature>
<evidence type="ECO:0000256" key="2">
    <source>
        <dbReference type="ARBA" id="ARBA00022771"/>
    </source>
</evidence>
<feature type="compositionally biased region" description="Basic residues" evidence="4">
    <location>
        <begin position="466"/>
        <end position="482"/>
    </location>
</feature>
<feature type="compositionally biased region" description="Basic and acidic residues" evidence="4">
    <location>
        <begin position="422"/>
        <end position="436"/>
    </location>
</feature>
<dbReference type="GO" id="GO:0008270">
    <property type="term" value="F:zinc ion binding"/>
    <property type="evidence" value="ECO:0007669"/>
    <property type="project" value="UniProtKB-KW"/>
</dbReference>
<proteinExistence type="predicted"/>
<feature type="region of interest" description="Disordered" evidence="4">
    <location>
        <begin position="362"/>
        <end position="560"/>
    </location>
</feature>
<evidence type="ECO:0000313" key="6">
    <source>
        <dbReference type="EMBL" id="KAK0140898.1"/>
    </source>
</evidence>
<protein>
    <submittedName>
        <fullName evidence="6">Zinc finger matrin-type protein 1</fullName>
    </submittedName>
</protein>
<feature type="compositionally biased region" description="Basic residues" evidence="4">
    <location>
        <begin position="438"/>
        <end position="456"/>
    </location>
</feature>
<dbReference type="Pfam" id="PF12874">
    <property type="entry name" value="zf-met"/>
    <property type="match status" value="2"/>
</dbReference>
<dbReference type="InterPro" id="IPR003604">
    <property type="entry name" value="Matrin/U1-like-C_Znf_C2H2"/>
</dbReference>
<dbReference type="InterPro" id="IPR013087">
    <property type="entry name" value="Znf_C2H2_type"/>
</dbReference>
<dbReference type="GO" id="GO:0003676">
    <property type="term" value="F:nucleic acid binding"/>
    <property type="evidence" value="ECO:0007669"/>
    <property type="project" value="InterPro"/>
</dbReference>
<sequence length="560" mass="62940">MEGFSVCTPQLAESDANTASSSPSAASLTDGDNSINTKIKSAQTEGSLRDEELLKGLCEDDYCHVCEAVLRVDPQRHYQNDVPMDRDHFCDLCNMMFSSAVVAVSHYKGKLHGKNLHRHRSKQGKFYNMQASHKTETVKQKSAMTAAMDLQEPTVCTAAGSWQDLKDPNYCALCAAPFNNPQMALQHYNGRKHQRNQARQRVLQDLGEDSQQASCLVCQVCNAKFNSVEMYQAHMQGTKHQVKEKMVINLCKSQQKDYGSFADELADYIQVQKARGINTPASGHPPPQGAQQKDGEDKEVAPRNSSHHKTYVLNRPPVPSPQSSNTLSGPTHPAAGWCPPPYHFSGLSGSWDHSFPHPVLFPRTGALQPPNPNRPGVRKRHSEQSSSSSYSSSSLSSSSSSSYSSDSEEERRKGRSHRSGREKRVLERDSDKEVWRAQRQKRARRDRSQERRRRRRGGEGGDSRMGSRRKARRDPVRRRRQEKRPEESVEGKAAEEAVVAVKDMKAGETHTEAQINPVQAEAHTAKPLKPKPRKEKKKQREVEDKRTEEEKLWDESILGL</sequence>
<feature type="compositionally biased region" description="Basic and acidic residues" evidence="4">
    <location>
        <begin position="483"/>
        <end position="495"/>
    </location>
</feature>
<keyword evidence="7" id="KW-1185">Reference proteome</keyword>
<evidence type="ECO:0000256" key="4">
    <source>
        <dbReference type="SAM" id="MobiDB-lite"/>
    </source>
</evidence>
<feature type="region of interest" description="Disordered" evidence="4">
    <location>
        <begin position="15"/>
        <end position="46"/>
    </location>
</feature>
<feature type="compositionally biased region" description="Polar residues" evidence="4">
    <location>
        <begin position="30"/>
        <end position="46"/>
    </location>
</feature>
<dbReference type="SMART" id="SM00451">
    <property type="entry name" value="ZnF_U1"/>
    <property type="match status" value="3"/>
</dbReference>
<feature type="compositionally biased region" description="Low complexity" evidence="4">
    <location>
        <begin position="384"/>
        <end position="405"/>
    </location>
</feature>
<dbReference type="InterPro" id="IPR022755">
    <property type="entry name" value="Znf_C2H2_jaz"/>
</dbReference>
<dbReference type="PANTHER" id="PTHR46742">
    <property type="entry name" value="LYSINE-RICH COILED-COIL PROTEIN 1"/>
    <property type="match status" value="1"/>
</dbReference>
<dbReference type="SMART" id="SM00355">
    <property type="entry name" value="ZnF_C2H2"/>
    <property type="match status" value="3"/>
</dbReference>
<dbReference type="AlphaFoldDB" id="A0AA47NXW2"/>